<keyword evidence="3" id="KW-1185">Reference proteome</keyword>
<dbReference type="Proteomes" id="UP000186601">
    <property type="component" value="Unassembled WGS sequence"/>
</dbReference>
<protein>
    <submittedName>
        <fullName evidence="2">Uncharacterized protein</fullName>
    </submittedName>
</protein>
<dbReference type="EMBL" id="MLYV02000556">
    <property type="protein sequence ID" value="PSR83601.1"/>
    <property type="molecule type" value="Genomic_DNA"/>
</dbReference>
<dbReference type="OrthoDB" id="2801423at2759"/>
<comment type="caution">
    <text evidence="2">The sequence shown here is derived from an EMBL/GenBank/DDBJ whole genome shotgun (WGS) entry which is preliminary data.</text>
</comment>
<evidence type="ECO:0000313" key="3">
    <source>
        <dbReference type="Proteomes" id="UP000186601"/>
    </source>
</evidence>
<accession>A0A2R6P1R2</accession>
<organism evidence="2 3">
    <name type="scientific">Hermanssonia centrifuga</name>
    <dbReference type="NCBI Taxonomy" id="98765"/>
    <lineage>
        <taxon>Eukaryota</taxon>
        <taxon>Fungi</taxon>
        <taxon>Dikarya</taxon>
        <taxon>Basidiomycota</taxon>
        <taxon>Agaricomycotina</taxon>
        <taxon>Agaricomycetes</taxon>
        <taxon>Polyporales</taxon>
        <taxon>Meruliaceae</taxon>
        <taxon>Hermanssonia</taxon>
    </lineage>
</organism>
<gene>
    <name evidence="2" type="ORF">PHLCEN_2v5681</name>
</gene>
<evidence type="ECO:0000256" key="1">
    <source>
        <dbReference type="SAM" id="MobiDB-lite"/>
    </source>
</evidence>
<proteinExistence type="predicted"/>
<name>A0A2R6P1R2_9APHY</name>
<evidence type="ECO:0000313" key="2">
    <source>
        <dbReference type="EMBL" id="PSR83601.1"/>
    </source>
</evidence>
<reference evidence="2 3" key="1">
    <citation type="submission" date="2018-02" db="EMBL/GenBank/DDBJ databases">
        <title>Genome sequence of the basidiomycete white-rot fungus Phlebia centrifuga.</title>
        <authorList>
            <person name="Granchi Z."/>
            <person name="Peng M."/>
            <person name="de Vries R.P."/>
            <person name="Hilden K."/>
            <person name="Makela M.R."/>
            <person name="Grigoriev I."/>
            <person name="Riley R."/>
        </authorList>
    </citation>
    <scope>NUCLEOTIDE SEQUENCE [LARGE SCALE GENOMIC DNA]</scope>
    <source>
        <strain evidence="2 3">FBCC195</strain>
    </source>
</reference>
<dbReference type="STRING" id="98765.A0A2R6P1R2"/>
<dbReference type="AlphaFoldDB" id="A0A2R6P1R2"/>
<feature type="region of interest" description="Disordered" evidence="1">
    <location>
        <begin position="1"/>
        <end position="27"/>
    </location>
</feature>
<sequence>MVDLKNHWGDGLGLKPHCNKHPEPHSRPEMRKFLELYKTVELHRFRIGRLYDREAEDVNTFAQGIARLKKGKLKK</sequence>